<evidence type="ECO:0000313" key="5">
    <source>
        <dbReference type="Proteomes" id="UP001348817"/>
    </source>
</evidence>
<accession>A0AAU9CI20</accession>
<dbReference type="KEGG" id="fax:FUAX_09380"/>
<evidence type="ECO:0000256" key="1">
    <source>
        <dbReference type="SAM" id="MobiDB-lite"/>
    </source>
</evidence>
<keyword evidence="2" id="KW-0732">Signal</keyword>
<evidence type="ECO:0000313" key="4">
    <source>
        <dbReference type="EMBL" id="BDD08506.1"/>
    </source>
</evidence>
<reference evidence="4 5" key="1">
    <citation type="submission" date="2021-12" db="EMBL/GenBank/DDBJ databases">
        <title>Genome sequencing of bacteria with rrn-lacking chromosome and rrn-plasmid.</title>
        <authorList>
            <person name="Anda M."/>
            <person name="Iwasaki W."/>
        </authorList>
    </citation>
    <scope>NUCLEOTIDE SEQUENCE [LARGE SCALE GENOMIC DNA]</scope>
    <source>
        <strain evidence="4 5">DSM 100852</strain>
    </source>
</reference>
<dbReference type="InterPro" id="IPR027840">
    <property type="entry name" value="DUF4493"/>
</dbReference>
<evidence type="ECO:0000259" key="3">
    <source>
        <dbReference type="PROSITE" id="PS51841"/>
    </source>
</evidence>
<dbReference type="RefSeq" id="WP_338393761.1">
    <property type="nucleotide sequence ID" value="NZ_AP025314.1"/>
</dbReference>
<protein>
    <recommendedName>
        <fullName evidence="3">LTD domain-containing protein</fullName>
    </recommendedName>
</protein>
<organism evidence="4 5">
    <name type="scientific">Fulvitalea axinellae</name>
    <dbReference type="NCBI Taxonomy" id="1182444"/>
    <lineage>
        <taxon>Bacteria</taxon>
        <taxon>Pseudomonadati</taxon>
        <taxon>Bacteroidota</taxon>
        <taxon>Cytophagia</taxon>
        <taxon>Cytophagales</taxon>
        <taxon>Persicobacteraceae</taxon>
        <taxon>Fulvitalea</taxon>
    </lineage>
</organism>
<feature type="region of interest" description="Disordered" evidence="1">
    <location>
        <begin position="237"/>
        <end position="259"/>
    </location>
</feature>
<dbReference type="EMBL" id="AP025314">
    <property type="protein sequence ID" value="BDD08506.1"/>
    <property type="molecule type" value="Genomic_DNA"/>
</dbReference>
<name>A0AAU9CI20_9BACT</name>
<dbReference type="PROSITE" id="PS51257">
    <property type="entry name" value="PROKAR_LIPOPROTEIN"/>
    <property type="match status" value="1"/>
</dbReference>
<feature type="signal peptide" evidence="2">
    <location>
        <begin position="1"/>
        <end position="22"/>
    </location>
</feature>
<dbReference type="InterPro" id="IPR001322">
    <property type="entry name" value="Lamin_tail_dom"/>
</dbReference>
<feature type="domain" description="LTD" evidence="3">
    <location>
        <begin position="244"/>
        <end position="378"/>
    </location>
</feature>
<gene>
    <name evidence="4" type="ORF">FUAX_09380</name>
</gene>
<sequence length="418" mass="45106">MKKITCLMMLAGGFMFSCSSSSDDSTPTQKGELTISATVDSQTDSKTLARMSSNSVDDFQVSILKGDQVVHSYDKFSEVPETVELEAGEYSVNAVSKEFTAPAFASPVYGDMEKVSVTAENTAQAELVCVQTNAGVKLVYTDAFKAKYSTYSAELSSEIGKLDYVQDEARTGYFLPGDVKMKINLPEDKSVEKTVAVAGKELWTVTVDYTEEGEKTGISISITIDDSVDQKETTIIVRPGEGEEPGDGETPEPGEGDGEIFISEYGEGSSQNKAIELYNPTGADMSLEGYALAIFANGATDEAANVIPLSGTIKSGGVFLITHLEYNKDLLNDGVVADQTSDKLTFNGDDVVFLLKNDTRIDVFGTLGNEKNNKIWGDKTFIRKASVKSPSTTFNEDADWDKIETRDDGSNLGSHTVN</sequence>
<dbReference type="PROSITE" id="PS51841">
    <property type="entry name" value="LTD"/>
    <property type="match status" value="1"/>
</dbReference>
<feature type="compositionally biased region" description="Acidic residues" evidence="1">
    <location>
        <begin position="242"/>
        <end position="258"/>
    </location>
</feature>
<proteinExistence type="predicted"/>
<dbReference type="AlphaFoldDB" id="A0AAU9CI20"/>
<dbReference type="Pfam" id="PF00932">
    <property type="entry name" value="LTD"/>
    <property type="match status" value="1"/>
</dbReference>
<keyword evidence="5" id="KW-1185">Reference proteome</keyword>
<feature type="chain" id="PRO_5043560679" description="LTD domain-containing protein" evidence="2">
    <location>
        <begin position="23"/>
        <end position="418"/>
    </location>
</feature>
<dbReference type="Proteomes" id="UP001348817">
    <property type="component" value="Chromosome"/>
</dbReference>
<dbReference type="Pfam" id="PF14900">
    <property type="entry name" value="DUF4493"/>
    <property type="match status" value="1"/>
</dbReference>
<evidence type="ECO:0000256" key="2">
    <source>
        <dbReference type="SAM" id="SignalP"/>
    </source>
</evidence>